<dbReference type="InterPro" id="IPR002083">
    <property type="entry name" value="MATH/TRAF_dom"/>
</dbReference>
<evidence type="ECO:0000259" key="6">
    <source>
        <dbReference type="PROSITE" id="PS50097"/>
    </source>
</evidence>
<gene>
    <name evidence="7" type="ORF">X975_21441</name>
</gene>
<evidence type="ECO:0000256" key="3">
    <source>
        <dbReference type="ARBA" id="ARBA00010846"/>
    </source>
</evidence>
<feature type="domain" description="BTB" evidence="6">
    <location>
        <begin position="197"/>
        <end position="246"/>
    </location>
</feature>
<dbReference type="PANTHER" id="PTHR24413">
    <property type="entry name" value="SPECKLE-TYPE POZ PROTEIN"/>
    <property type="match status" value="1"/>
</dbReference>
<dbReference type="PROSITE" id="PS50097">
    <property type="entry name" value="BTB"/>
    <property type="match status" value="1"/>
</dbReference>
<proteinExistence type="inferred from homology"/>
<evidence type="ECO:0000256" key="5">
    <source>
        <dbReference type="ARBA" id="ARBA00023242"/>
    </source>
</evidence>
<evidence type="ECO:0000256" key="1">
    <source>
        <dbReference type="ARBA" id="ARBA00004123"/>
    </source>
</evidence>
<comment type="similarity">
    <text evidence="3">Belongs to the Tdpoz family.</text>
</comment>
<comment type="pathway">
    <text evidence="2">Protein modification; protein ubiquitination.</text>
</comment>
<evidence type="ECO:0000313" key="7">
    <source>
        <dbReference type="EMBL" id="KFM63340.1"/>
    </source>
</evidence>
<evidence type="ECO:0000313" key="8">
    <source>
        <dbReference type="Proteomes" id="UP000054359"/>
    </source>
</evidence>
<keyword evidence="8" id="KW-1185">Reference proteome</keyword>
<accession>A0A087TE01</accession>
<dbReference type="GO" id="GO:0030163">
    <property type="term" value="P:protein catabolic process"/>
    <property type="evidence" value="ECO:0007669"/>
    <property type="project" value="UniProtKB-ARBA"/>
</dbReference>
<dbReference type="InterPro" id="IPR056423">
    <property type="entry name" value="BACK_BPM_SPOP"/>
</dbReference>
<dbReference type="CDD" id="cd00121">
    <property type="entry name" value="MATH"/>
    <property type="match status" value="1"/>
</dbReference>
<reference evidence="7 8" key="1">
    <citation type="submission" date="2013-11" db="EMBL/GenBank/DDBJ databases">
        <title>Genome sequencing of Stegodyphus mimosarum.</title>
        <authorList>
            <person name="Bechsgaard J."/>
        </authorList>
    </citation>
    <scope>NUCLEOTIDE SEQUENCE [LARGE SCALE GENOMIC DNA]</scope>
</reference>
<dbReference type="SUPFAM" id="SSF49599">
    <property type="entry name" value="TRAF domain-like"/>
    <property type="match status" value="1"/>
</dbReference>
<dbReference type="OMA" id="QCARDIS"/>
<dbReference type="InterPro" id="IPR008974">
    <property type="entry name" value="TRAF-like"/>
</dbReference>
<dbReference type="Proteomes" id="UP000054359">
    <property type="component" value="Unassembled WGS sequence"/>
</dbReference>
<dbReference type="InterPro" id="IPR000210">
    <property type="entry name" value="BTB/POZ_dom"/>
</dbReference>
<dbReference type="OrthoDB" id="6434021at2759"/>
<dbReference type="SUPFAM" id="SSF54695">
    <property type="entry name" value="POZ domain"/>
    <property type="match status" value="1"/>
</dbReference>
<dbReference type="SMART" id="SM00225">
    <property type="entry name" value="BTB"/>
    <property type="match status" value="1"/>
</dbReference>
<sequence>MASKKILDANYIMEKETVHTVTILNFSIYNTGYCDILYLLEEYAKNCLIVKIYPNGDCSLNEGHVCFEILNIPQNINFKCTVSIVDHEGNSSFPKTFINETSQTTVRPERFIDRCNLLKNNLEYLPDDKLTIQFEMIYMMSSEEGLIIEKPSQNAHKIKVKFMDDEAENYNFEIETKDGKIESLVLKKGTSFMSNPLCKKSPVFAKMLSTAMKENESNKLIITDMDHNTLKNFLNFVYNNSFMFENVQDIVDLYEAADKYQVLDLKYQCARDISCNLTSENVCNALLLADVHNDKALKYVCILYLRECLDEVFKTDSWESLVENYPELADEAINLDMTEIKEKLKDQLLTSEIMYSEEALQFYI</sequence>
<dbReference type="Gene3D" id="1.25.40.420">
    <property type="match status" value="1"/>
</dbReference>
<dbReference type="InterPro" id="IPR011333">
    <property type="entry name" value="SKP1/BTB/POZ_sf"/>
</dbReference>
<dbReference type="GO" id="GO:0005634">
    <property type="term" value="C:nucleus"/>
    <property type="evidence" value="ECO:0007669"/>
    <property type="project" value="UniProtKB-SubCell"/>
</dbReference>
<dbReference type="AlphaFoldDB" id="A0A087TE01"/>
<dbReference type="STRING" id="407821.A0A087TE01"/>
<dbReference type="EMBL" id="KK114790">
    <property type="protein sequence ID" value="KFM63340.1"/>
    <property type="molecule type" value="Genomic_DNA"/>
</dbReference>
<protein>
    <submittedName>
        <fullName evidence="7">TD and POZ domain-containing protein 4</fullName>
    </submittedName>
</protein>
<keyword evidence="5" id="KW-0539">Nucleus</keyword>
<evidence type="ECO:0000256" key="2">
    <source>
        <dbReference type="ARBA" id="ARBA00004906"/>
    </source>
</evidence>
<organism evidence="7 8">
    <name type="scientific">Stegodyphus mimosarum</name>
    <name type="common">African social velvet spider</name>
    <dbReference type="NCBI Taxonomy" id="407821"/>
    <lineage>
        <taxon>Eukaryota</taxon>
        <taxon>Metazoa</taxon>
        <taxon>Ecdysozoa</taxon>
        <taxon>Arthropoda</taxon>
        <taxon>Chelicerata</taxon>
        <taxon>Arachnida</taxon>
        <taxon>Araneae</taxon>
        <taxon>Araneomorphae</taxon>
        <taxon>Entelegynae</taxon>
        <taxon>Eresoidea</taxon>
        <taxon>Eresidae</taxon>
        <taxon>Stegodyphus</taxon>
    </lineage>
</organism>
<dbReference type="Gene3D" id="2.60.210.10">
    <property type="entry name" value="Apoptosis, Tumor Necrosis Factor Receptor Associated Protein 2, Chain A"/>
    <property type="match status" value="1"/>
</dbReference>
<feature type="non-terminal residue" evidence="7">
    <location>
        <position position="364"/>
    </location>
</feature>
<evidence type="ECO:0000256" key="4">
    <source>
        <dbReference type="ARBA" id="ARBA00022786"/>
    </source>
</evidence>
<dbReference type="Pfam" id="PF24570">
    <property type="entry name" value="BACK_BPM_SPOP"/>
    <property type="match status" value="1"/>
</dbReference>
<dbReference type="Pfam" id="PF00651">
    <property type="entry name" value="BTB"/>
    <property type="match status" value="1"/>
</dbReference>
<dbReference type="Gene3D" id="3.30.710.10">
    <property type="entry name" value="Potassium Channel Kv1.1, Chain A"/>
    <property type="match status" value="1"/>
</dbReference>
<comment type="subcellular location">
    <subcellularLocation>
        <location evidence="1">Nucleus</location>
    </subcellularLocation>
</comment>
<keyword evidence="4" id="KW-0833">Ubl conjugation pathway</keyword>
<name>A0A087TE01_STEMI</name>